<evidence type="ECO:0000313" key="1">
    <source>
        <dbReference type="EMBL" id="NBI54846.1"/>
    </source>
</evidence>
<dbReference type="InterPro" id="IPR043129">
    <property type="entry name" value="ATPase_NBD"/>
</dbReference>
<comment type="caution">
    <text evidence="1">The sequence shown here is derived from an EMBL/GenBank/DDBJ whole genome shotgun (WGS) entry which is preliminary data.</text>
</comment>
<dbReference type="SUPFAM" id="SSF53067">
    <property type="entry name" value="Actin-like ATPase domain"/>
    <property type="match status" value="1"/>
</dbReference>
<dbReference type="Gene3D" id="3.90.640.10">
    <property type="entry name" value="Actin, Chain A, domain 4"/>
    <property type="match status" value="1"/>
</dbReference>
<proteinExistence type="predicted"/>
<sequence length="924" mass="105185">MSTKLTSEWKISKESMSKLRLYADFEKMSDELIKRDVNFFVNSSNPERISSPLLKIINGCFSLVRDDFSHQRWITLSNNIYLDKKARGFWKINSNAIYGTYDSGTELSFVESDIAKVIDDQVNEWSIPNKNELLTLTCLQNVPFSIVNGRPSGASYYLYDLADRVQAFCCEGGMGERDSGKAIPFLPLDNNKTNSRELFISIIKRGFTPAALEYNEDYYLLLSVFHREQKGKFEDSRSKVNEILQELISQKITNSLLAEDKIRADIAPYHKKMLEDTQLGHWTLWQDELNNTDTEIIQLPMDFVARDPKSSINDGVVGIDFGTKSTVVVYQKDNVNIHPMRIGTGDLSKEIASFHYENPTIMEFNNLEQFISDYQVKENKPFTRWQDLTISHTAQNSMLGSESSQFNTFLDEIKQWAGDKNRKLKIVGKQGKVIDLPPFLALSETDFNPIEIYAYYLGLYINNQNNGIYLDYILSFPVTYEMPVRDKIIESFEKGLKKSLPAELGEESISQLSVTKGASEPAAYALVALQSYGFDPCDDERIFYSVFDFGGGTTDFDFGIFREAVGRKERRFDYVIEHFGAGGDKFLGGENLLELLAFEVFKKNKSALLSKGIQFEKHPEKDAFAGCEQLLSNSQEAKINTKTLCEMLRPFWEEHEESTLELSQGSVAINLTDVNGTVHTGFELDINEDELNELLHERIERGVTNFFNALRLAFSNSQQSLHDIDSIKIFLAGNSSQSHFVRDIFEKQIALHHEEMGVASEQQSRFKLFSPLGADKNDVEKPTGKTGVAFGLIESREGGSILVVDHNVEDDDIRFKYYLGENRKNCFKPLIDREIVFSQWVEFIDAGYQKFEIFYTEQPCSSTGKVPVSDSSIKKRVVKLDLTDDEAMVYLRVVSPTQIEYVVAHENAISNEVYLNNIQSIDLS</sequence>
<dbReference type="Proteomes" id="UP000738517">
    <property type="component" value="Unassembled WGS sequence"/>
</dbReference>
<reference evidence="1 2" key="1">
    <citation type="journal article" date="2017" name="Int. J. Syst. Evol. Microbiol.">
        <title>Photobacterium alginatilyticum sp. nov., a marine bacterium isolated from bottom seawater.</title>
        <authorList>
            <person name="Wang X."/>
            <person name="Wang Y."/>
            <person name="Yang X."/>
            <person name="Sun H."/>
            <person name="Li B."/>
            <person name="Zhang X.H."/>
        </authorList>
    </citation>
    <scope>NUCLEOTIDE SEQUENCE [LARGE SCALE GENOMIC DNA]</scope>
    <source>
        <strain evidence="1 2">P03D4</strain>
    </source>
</reference>
<accession>A0ABW9YNN2</accession>
<gene>
    <name evidence="1" type="ORF">EIZ48_20220</name>
</gene>
<evidence type="ECO:0000313" key="2">
    <source>
        <dbReference type="Proteomes" id="UP000738517"/>
    </source>
</evidence>
<organism evidence="1 2">
    <name type="scientific">Photobacterium alginatilyticum</name>
    <dbReference type="NCBI Taxonomy" id="1775171"/>
    <lineage>
        <taxon>Bacteria</taxon>
        <taxon>Pseudomonadati</taxon>
        <taxon>Pseudomonadota</taxon>
        <taxon>Gammaproteobacteria</taxon>
        <taxon>Vibrionales</taxon>
        <taxon>Vibrionaceae</taxon>
        <taxon>Photobacterium</taxon>
    </lineage>
</organism>
<name>A0ABW9YNN2_9GAMM</name>
<dbReference type="RefSeq" id="WP_160655444.1">
    <property type="nucleotide sequence ID" value="NZ_RSEJ01000024.1"/>
</dbReference>
<protein>
    <submittedName>
        <fullName evidence="1">Molecular chaperone DnaK</fullName>
    </submittedName>
</protein>
<dbReference type="Gene3D" id="3.30.420.40">
    <property type="match status" value="2"/>
</dbReference>
<keyword evidence="2" id="KW-1185">Reference proteome</keyword>
<dbReference type="EMBL" id="RSEJ01000024">
    <property type="protein sequence ID" value="NBI54846.1"/>
    <property type="molecule type" value="Genomic_DNA"/>
</dbReference>